<proteinExistence type="inferred from homology"/>
<protein>
    <submittedName>
        <fullName evidence="8">Glycerate dehydrogenase</fullName>
    </submittedName>
</protein>
<dbReference type="EMBL" id="CAADFQ010000007">
    <property type="protein sequence ID" value="VFK28885.1"/>
    <property type="molecule type" value="Genomic_DNA"/>
</dbReference>
<dbReference type="EMBL" id="CAADFO010000002">
    <property type="protein sequence ID" value="VFK22536.1"/>
    <property type="molecule type" value="Genomic_DNA"/>
</dbReference>
<dbReference type="GO" id="GO:0016616">
    <property type="term" value="F:oxidoreductase activity, acting on the CH-OH group of donors, NAD or NADP as acceptor"/>
    <property type="evidence" value="ECO:0007669"/>
    <property type="project" value="InterPro"/>
</dbReference>
<dbReference type="InterPro" id="IPR036291">
    <property type="entry name" value="NAD(P)-bd_dom_sf"/>
</dbReference>
<dbReference type="InterPro" id="IPR050418">
    <property type="entry name" value="D-iso_2-hydroxyacid_DH_PdxB"/>
</dbReference>
<evidence type="ECO:0000256" key="3">
    <source>
        <dbReference type="ARBA" id="ARBA00023027"/>
    </source>
</evidence>
<feature type="domain" description="D-isomer specific 2-hydroxyacid dehydrogenase catalytic" evidence="5">
    <location>
        <begin position="22"/>
        <end position="320"/>
    </location>
</feature>
<evidence type="ECO:0000259" key="5">
    <source>
        <dbReference type="Pfam" id="PF00389"/>
    </source>
</evidence>
<dbReference type="SUPFAM" id="SSF51735">
    <property type="entry name" value="NAD(P)-binding Rossmann-fold domains"/>
    <property type="match status" value="1"/>
</dbReference>
<dbReference type="PROSITE" id="PS00671">
    <property type="entry name" value="D_2_HYDROXYACID_DH_3"/>
    <property type="match status" value="1"/>
</dbReference>
<evidence type="ECO:0000259" key="6">
    <source>
        <dbReference type="Pfam" id="PF02826"/>
    </source>
</evidence>
<evidence type="ECO:0000313" key="8">
    <source>
        <dbReference type="EMBL" id="VFK28885.1"/>
    </source>
</evidence>
<dbReference type="CDD" id="cd12162">
    <property type="entry name" value="2-Hacid_dh_4"/>
    <property type="match status" value="1"/>
</dbReference>
<dbReference type="SUPFAM" id="SSF52283">
    <property type="entry name" value="Formate/glycerate dehydrogenase catalytic domain-like"/>
    <property type="match status" value="1"/>
</dbReference>
<evidence type="ECO:0000256" key="4">
    <source>
        <dbReference type="RuleBase" id="RU003719"/>
    </source>
</evidence>
<dbReference type="FunFam" id="3.40.50.720:FF:000203">
    <property type="entry name" value="D-3-phosphoglycerate dehydrogenase (SerA)"/>
    <property type="match status" value="1"/>
</dbReference>
<gene>
    <name evidence="7" type="ORF">BECKMB1821G_GA0114241_100260</name>
    <name evidence="9" type="ORF">BECKMB1821H_GA0114242_100165</name>
    <name evidence="8" type="ORF">BECKMB1821I_GA0114274_100766</name>
</gene>
<reference evidence="8" key="1">
    <citation type="submission" date="2019-02" db="EMBL/GenBank/DDBJ databases">
        <authorList>
            <person name="Gruber-Vodicka R. H."/>
            <person name="Seah K. B. B."/>
        </authorList>
    </citation>
    <scope>NUCLEOTIDE SEQUENCE</scope>
    <source>
        <strain evidence="7">BECK_BZ197</strain>
        <strain evidence="9">BECK_BZ198</strain>
        <strain evidence="8">BECK_BZ199</strain>
    </source>
</reference>
<dbReference type="PANTHER" id="PTHR43761">
    <property type="entry name" value="D-ISOMER SPECIFIC 2-HYDROXYACID DEHYDROGENASE FAMILY PROTEIN (AFU_ORTHOLOGUE AFUA_1G13630)"/>
    <property type="match status" value="1"/>
</dbReference>
<dbReference type="PROSITE" id="PS00670">
    <property type="entry name" value="D_2_HYDROXYACID_DH_2"/>
    <property type="match status" value="1"/>
</dbReference>
<dbReference type="Gene3D" id="3.40.50.720">
    <property type="entry name" value="NAD(P)-binding Rossmann-like Domain"/>
    <property type="match status" value="2"/>
</dbReference>
<dbReference type="InterPro" id="IPR029752">
    <property type="entry name" value="D-isomer_DH_CS1"/>
</dbReference>
<accession>A0A450XHU4</accession>
<evidence type="ECO:0000256" key="2">
    <source>
        <dbReference type="ARBA" id="ARBA00023002"/>
    </source>
</evidence>
<sequence length="331" mass="36514">MKMRIVVLDGYTLNPGDLSWTELQSLGECDIHERTSMKETVHRAQDATVLLTNKTVLDAGIIAQLPHLKYIGVLATGYNVVDIEAAARRGIPVTNVPEYGTGSVNQMVFAHILNFYNRVAQYNHSVQQGDWHRSPDFCFQKYPLIELSGKTMGIVGLGQIGMAVAISALAFGMKVLAYKPSAPKDPLPVGIVLMELETVFRESDIVTLHCPLTPQNRGFVNAELLDKMKSNAFLVNTSRGPLIDEYALAHALDNGRIAGAGLDVLTQEPPAPDCPLFTARNCFITPHVAWATRDARARLMKTAIDNLRAFLRGERRNVVNRVRVENPSLPE</sequence>
<evidence type="ECO:0000313" key="7">
    <source>
        <dbReference type="EMBL" id="VFK22536.1"/>
    </source>
</evidence>
<evidence type="ECO:0000256" key="1">
    <source>
        <dbReference type="ARBA" id="ARBA00005854"/>
    </source>
</evidence>
<organism evidence="8">
    <name type="scientific">Candidatus Kentrum sp. MB</name>
    <dbReference type="NCBI Taxonomy" id="2138164"/>
    <lineage>
        <taxon>Bacteria</taxon>
        <taxon>Pseudomonadati</taxon>
        <taxon>Pseudomonadota</taxon>
        <taxon>Gammaproteobacteria</taxon>
        <taxon>Candidatus Kentrum</taxon>
    </lineage>
</organism>
<dbReference type="InterPro" id="IPR006139">
    <property type="entry name" value="D-isomer_2_OHA_DH_cat_dom"/>
</dbReference>
<dbReference type="PROSITE" id="PS00065">
    <property type="entry name" value="D_2_HYDROXYACID_DH_1"/>
    <property type="match status" value="1"/>
</dbReference>
<dbReference type="AlphaFoldDB" id="A0A450XHU4"/>
<keyword evidence="2 4" id="KW-0560">Oxidoreductase</keyword>
<dbReference type="InterPro" id="IPR029753">
    <property type="entry name" value="D-isomer_DH_CS"/>
</dbReference>
<dbReference type="GO" id="GO:0051287">
    <property type="term" value="F:NAD binding"/>
    <property type="evidence" value="ECO:0007669"/>
    <property type="project" value="InterPro"/>
</dbReference>
<dbReference type="Pfam" id="PF00389">
    <property type="entry name" value="2-Hacid_dh"/>
    <property type="match status" value="1"/>
</dbReference>
<name>A0A450XHU4_9GAMM</name>
<comment type="similarity">
    <text evidence="1 4">Belongs to the D-isomer specific 2-hydroxyacid dehydrogenase family.</text>
</comment>
<dbReference type="InterPro" id="IPR006140">
    <property type="entry name" value="D-isomer_DH_NAD-bd"/>
</dbReference>
<feature type="domain" description="D-isomer specific 2-hydroxyacid dehydrogenase NAD-binding" evidence="6">
    <location>
        <begin position="109"/>
        <end position="289"/>
    </location>
</feature>
<dbReference type="PANTHER" id="PTHR43761:SF1">
    <property type="entry name" value="D-ISOMER SPECIFIC 2-HYDROXYACID DEHYDROGENASE CATALYTIC DOMAIN-CONTAINING PROTEIN-RELATED"/>
    <property type="match status" value="1"/>
</dbReference>
<evidence type="ECO:0000313" key="9">
    <source>
        <dbReference type="EMBL" id="VFK74134.1"/>
    </source>
</evidence>
<keyword evidence="3" id="KW-0520">NAD</keyword>
<dbReference type="Pfam" id="PF02826">
    <property type="entry name" value="2-Hacid_dh_C"/>
    <property type="match status" value="1"/>
</dbReference>
<dbReference type="EMBL" id="CAADGH010000001">
    <property type="protein sequence ID" value="VFK74134.1"/>
    <property type="molecule type" value="Genomic_DNA"/>
</dbReference>